<dbReference type="PRINTS" id="PR01021">
    <property type="entry name" value="OMPADOMAIN"/>
</dbReference>
<protein>
    <recommendedName>
        <fullName evidence="7">OmpA-like domain-containing protein</fullName>
    </recommendedName>
</protein>
<comment type="caution">
    <text evidence="8">The sequence shown here is derived from an EMBL/GenBank/DDBJ whole genome shotgun (WGS) entry which is preliminary data.</text>
</comment>
<dbReference type="PROSITE" id="PS51123">
    <property type="entry name" value="OMPA_2"/>
    <property type="match status" value="1"/>
</dbReference>
<keyword evidence="6" id="KW-0732">Signal</keyword>
<evidence type="ECO:0000313" key="8">
    <source>
        <dbReference type="EMBL" id="GAA3961431.1"/>
    </source>
</evidence>
<dbReference type="SUPFAM" id="SSF103088">
    <property type="entry name" value="OmpA-like"/>
    <property type="match status" value="1"/>
</dbReference>
<feature type="domain" description="OmpA-like" evidence="7">
    <location>
        <begin position="244"/>
        <end position="355"/>
    </location>
</feature>
<dbReference type="InterPro" id="IPR006665">
    <property type="entry name" value="OmpA-like"/>
</dbReference>
<dbReference type="Pfam" id="PF00691">
    <property type="entry name" value="OmpA"/>
    <property type="match status" value="1"/>
</dbReference>
<accession>A0ABP7P8C2</accession>
<dbReference type="RefSeq" id="WP_345120720.1">
    <property type="nucleotide sequence ID" value="NZ_BAABDI010000002.1"/>
</dbReference>
<feature type="chain" id="PRO_5046847864" description="OmpA-like domain-containing protein" evidence="6">
    <location>
        <begin position="21"/>
        <end position="355"/>
    </location>
</feature>
<evidence type="ECO:0000313" key="9">
    <source>
        <dbReference type="Proteomes" id="UP001501556"/>
    </source>
</evidence>
<dbReference type="PANTHER" id="PTHR30329">
    <property type="entry name" value="STATOR ELEMENT OF FLAGELLAR MOTOR COMPLEX"/>
    <property type="match status" value="1"/>
</dbReference>
<evidence type="ECO:0000256" key="4">
    <source>
        <dbReference type="PROSITE-ProRule" id="PRU00473"/>
    </source>
</evidence>
<keyword evidence="9" id="KW-1185">Reference proteome</keyword>
<dbReference type="InterPro" id="IPR050330">
    <property type="entry name" value="Bact_OuterMem_StrucFunc"/>
</dbReference>
<dbReference type="InterPro" id="IPR006664">
    <property type="entry name" value="OMP_bac"/>
</dbReference>
<name>A0ABP7P8C2_9BACT</name>
<keyword evidence="2 4" id="KW-0472">Membrane</keyword>
<evidence type="ECO:0000256" key="6">
    <source>
        <dbReference type="SAM" id="SignalP"/>
    </source>
</evidence>
<evidence type="ECO:0000259" key="7">
    <source>
        <dbReference type="PROSITE" id="PS51123"/>
    </source>
</evidence>
<keyword evidence="3" id="KW-0998">Cell outer membrane</keyword>
<feature type="compositionally biased region" description="Basic and acidic residues" evidence="5">
    <location>
        <begin position="344"/>
        <end position="355"/>
    </location>
</feature>
<reference evidence="9" key="1">
    <citation type="journal article" date="2019" name="Int. J. Syst. Evol. Microbiol.">
        <title>The Global Catalogue of Microorganisms (GCM) 10K type strain sequencing project: providing services to taxonomists for standard genome sequencing and annotation.</title>
        <authorList>
            <consortium name="The Broad Institute Genomics Platform"/>
            <consortium name="The Broad Institute Genome Sequencing Center for Infectious Disease"/>
            <person name="Wu L."/>
            <person name="Ma J."/>
        </authorList>
    </citation>
    <scope>NUCLEOTIDE SEQUENCE [LARGE SCALE GENOMIC DNA]</scope>
    <source>
        <strain evidence="9">JCM 17217</strain>
    </source>
</reference>
<evidence type="ECO:0000256" key="1">
    <source>
        <dbReference type="ARBA" id="ARBA00004442"/>
    </source>
</evidence>
<organism evidence="8 9">
    <name type="scientific">Hymenobacter antarcticus</name>
    <dbReference type="NCBI Taxonomy" id="486270"/>
    <lineage>
        <taxon>Bacteria</taxon>
        <taxon>Pseudomonadati</taxon>
        <taxon>Bacteroidota</taxon>
        <taxon>Cytophagia</taxon>
        <taxon>Cytophagales</taxon>
        <taxon>Hymenobacteraceae</taxon>
        <taxon>Hymenobacter</taxon>
    </lineage>
</organism>
<dbReference type="PANTHER" id="PTHR30329:SF21">
    <property type="entry name" value="LIPOPROTEIN YIAD-RELATED"/>
    <property type="match status" value="1"/>
</dbReference>
<proteinExistence type="predicted"/>
<evidence type="ECO:0000256" key="2">
    <source>
        <dbReference type="ARBA" id="ARBA00023136"/>
    </source>
</evidence>
<evidence type="ECO:0000256" key="5">
    <source>
        <dbReference type="SAM" id="MobiDB-lite"/>
    </source>
</evidence>
<dbReference type="CDD" id="cd07185">
    <property type="entry name" value="OmpA_C-like"/>
    <property type="match status" value="1"/>
</dbReference>
<dbReference type="Proteomes" id="UP001501556">
    <property type="component" value="Unassembled WGS sequence"/>
</dbReference>
<dbReference type="Gene3D" id="3.30.1330.60">
    <property type="entry name" value="OmpA-like domain"/>
    <property type="match status" value="1"/>
</dbReference>
<evidence type="ECO:0000256" key="3">
    <source>
        <dbReference type="ARBA" id="ARBA00023237"/>
    </source>
</evidence>
<dbReference type="EMBL" id="BAABDI010000002">
    <property type="protein sequence ID" value="GAA3961431.1"/>
    <property type="molecule type" value="Genomic_DNA"/>
</dbReference>
<comment type="subcellular location">
    <subcellularLocation>
        <location evidence="1">Cell outer membrane</location>
    </subcellularLocation>
</comment>
<dbReference type="InterPro" id="IPR036737">
    <property type="entry name" value="OmpA-like_sf"/>
</dbReference>
<gene>
    <name evidence="8" type="ORF">GCM10022407_05420</name>
</gene>
<sequence length="355" mass="38145">MKRRFWFGIGLLLLAAPVRAQSLTGLWQGVEAETSEPDSYWPAVLRLQQRKGTSLFGVLYQEVGGQPGISVTFQMQGTRTANGLRLEHLQKLNETGRTPFTFWCAGSITFTYDAALEKLSGRATYRPVGDCDVGTLTFYRIKLKSAATVPAGTASTLRVSGRNVLWYADADLKKRVATGNSFRTTLGKTTTFYLTQGYYPTSQSAAVPITIRVAGTTAARPAAPVPARAPARPDTLRPVPGPIVIAATPVGLPTVLFRLGTPELLPEAIPALDELAAALKARPALKLRVAGHTDGIGEPEKNQALSEQRAEAVKNYLVRAGIAAGRISPSGYGDSQPLYPSPDARNRRVEVSEAP</sequence>
<feature type="signal peptide" evidence="6">
    <location>
        <begin position="1"/>
        <end position="20"/>
    </location>
</feature>
<feature type="region of interest" description="Disordered" evidence="5">
    <location>
        <begin position="326"/>
        <end position="355"/>
    </location>
</feature>